<organism evidence="1">
    <name type="scientific">marine metagenome</name>
    <dbReference type="NCBI Taxonomy" id="408172"/>
    <lineage>
        <taxon>unclassified sequences</taxon>
        <taxon>metagenomes</taxon>
        <taxon>ecological metagenomes</taxon>
    </lineage>
</organism>
<accession>A0A382AFZ2</accession>
<dbReference type="AlphaFoldDB" id="A0A382AFZ2"/>
<proteinExistence type="predicted"/>
<name>A0A382AFZ2_9ZZZZ</name>
<evidence type="ECO:0000313" key="1">
    <source>
        <dbReference type="EMBL" id="SVB00274.1"/>
    </source>
</evidence>
<dbReference type="EMBL" id="UINC01025174">
    <property type="protein sequence ID" value="SVB00274.1"/>
    <property type="molecule type" value="Genomic_DNA"/>
</dbReference>
<gene>
    <name evidence="1" type="ORF">METZ01_LOCUS153128</name>
</gene>
<feature type="non-terminal residue" evidence="1">
    <location>
        <position position="48"/>
    </location>
</feature>
<sequence length="48" mass="5414">MKKLLMVLSIIGFMFAEGKISGVTYFDFSATDTKSAFNFQRQYFGYGG</sequence>
<protein>
    <submittedName>
        <fullName evidence="1">Uncharacterized protein</fullName>
    </submittedName>
</protein>
<reference evidence="1" key="1">
    <citation type="submission" date="2018-05" db="EMBL/GenBank/DDBJ databases">
        <authorList>
            <person name="Lanie J.A."/>
            <person name="Ng W.-L."/>
            <person name="Kazmierczak K.M."/>
            <person name="Andrzejewski T.M."/>
            <person name="Davidsen T.M."/>
            <person name="Wayne K.J."/>
            <person name="Tettelin H."/>
            <person name="Glass J.I."/>
            <person name="Rusch D."/>
            <person name="Podicherti R."/>
            <person name="Tsui H.-C.T."/>
            <person name="Winkler M.E."/>
        </authorList>
    </citation>
    <scope>NUCLEOTIDE SEQUENCE</scope>
</reference>